<dbReference type="EMBL" id="JAYMYS010000006">
    <property type="protein sequence ID" value="KAK7387988.1"/>
    <property type="molecule type" value="Genomic_DNA"/>
</dbReference>
<dbReference type="Proteomes" id="UP001386955">
    <property type="component" value="Unassembled WGS sequence"/>
</dbReference>
<sequence>MAGIVSGISRLAVGSGDGRGRTSPSPNSNASRAPAPPMPSEGFAYLNSGKQDIKGLTNQTGCVKGNANGVINFGTLRASASQ</sequence>
<evidence type="ECO:0000256" key="1">
    <source>
        <dbReference type="SAM" id="MobiDB-lite"/>
    </source>
</evidence>
<dbReference type="AlphaFoldDB" id="A0AAN9XC84"/>
<reference evidence="2 3" key="1">
    <citation type="submission" date="2024-01" db="EMBL/GenBank/DDBJ databases">
        <title>The genomes of 5 underutilized Papilionoideae crops provide insights into root nodulation and disease resistanc.</title>
        <authorList>
            <person name="Jiang F."/>
        </authorList>
    </citation>
    <scope>NUCLEOTIDE SEQUENCE [LARGE SCALE GENOMIC DNA]</scope>
    <source>
        <strain evidence="2">DUOXIRENSHENG_FW03</strain>
        <tissue evidence="2">Leaves</tissue>
    </source>
</reference>
<name>A0AAN9XC84_PSOTE</name>
<organism evidence="2 3">
    <name type="scientific">Psophocarpus tetragonolobus</name>
    <name type="common">Winged bean</name>
    <name type="synonym">Dolichos tetragonolobus</name>
    <dbReference type="NCBI Taxonomy" id="3891"/>
    <lineage>
        <taxon>Eukaryota</taxon>
        <taxon>Viridiplantae</taxon>
        <taxon>Streptophyta</taxon>
        <taxon>Embryophyta</taxon>
        <taxon>Tracheophyta</taxon>
        <taxon>Spermatophyta</taxon>
        <taxon>Magnoliopsida</taxon>
        <taxon>eudicotyledons</taxon>
        <taxon>Gunneridae</taxon>
        <taxon>Pentapetalae</taxon>
        <taxon>rosids</taxon>
        <taxon>fabids</taxon>
        <taxon>Fabales</taxon>
        <taxon>Fabaceae</taxon>
        <taxon>Papilionoideae</taxon>
        <taxon>50 kb inversion clade</taxon>
        <taxon>NPAAA clade</taxon>
        <taxon>indigoferoid/millettioid clade</taxon>
        <taxon>Phaseoleae</taxon>
        <taxon>Psophocarpus</taxon>
    </lineage>
</organism>
<keyword evidence="3" id="KW-1185">Reference proteome</keyword>
<proteinExistence type="predicted"/>
<protein>
    <submittedName>
        <fullName evidence="2">Uncharacterized protein</fullName>
    </submittedName>
</protein>
<comment type="caution">
    <text evidence="2">The sequence shown here is derived from an EMBL/GenBank/DDBJ whole genome shotgun (WGS) entry which is preliminary data.</text>
</comment>
<feature type="region of interest" description="Disordered" evidence="1">
    <location>
        <begin position="1"/>
        <end position="46"/>
    </location>
</feature>
<evidence type="ECO:0000313" key="2">
    <source>
        <dbReference type="EMBL" id="KAK7387988.1"/>
    </source>
</evidence>
<evidence type="ECO:0000313" key="3">
    <source>
        <dbReference type="Proteomes" id="UP001386955"/>
    </source>
</evidence>
<accession>A0AAN9XC84</accession>
<gene>
    <name evidence="2" type="ORF">VNO78_22787</name>
</gene>
<feature type="compositionally biased region" description="Low complexity" evidence="1">
    <location>
        <begin position="23"/>
        <end position="33"/>
    </location>
</feature>